<feature type="transmembrane region" description="Helical" evidence="3">
    <location>
        <begin position="7"/>
        <end position="28"/>
    </location>
</feature>
<feature type="transmembrane region" description="Helical" evidence="3">
    <location>
        <begin position="98"/>
        <end position="116"/>
    </location>
</feature>
<dbReference type="InterPro" id="IPR000620">
    <property type="entry name" value="EamA_dom"/>
</dbReference>
<dbReference type="InterPro" id="IPR037185">
    <property type="entry name" value="EmrE-like"/>
</dbReference>
<feature type="transmembrane region" description="Helical" evidence="3">
    <location>
        <begin position="68"/>
        <end position="86"/>
    </location>
</feature>
<feature type="transmembrane region" description="Helical" evidence="3">
    <location>
        <begin position="34"/>
        <end position="56"/>
    </location>
</feature>
<comment type="subcellular location">
    <subcellularLocation>
        <location evidence="1">Endomembrane system</location>
        <topology evidence="1">Multi-pass membrane protein</topology>
    </subcellularLocation>
</comment>
<comment type="similarity">
    <text evidence="2">Belongs to the EamA transporter family.</text>
</comment>
<feature type="transmembrane region" description="Helical" evidence="3">
    <location>
        <begin position="213"/>
        <end position="235"/>
    </location>
</feature>
<feature type="transmembrane region" description="Helical" evidence="3">
    <location>
        <begin position="268"/>
        <end position="286"/>
    </location>
</feature>
<sequence>MKSKRFYPYLAIIIGVISVSTSAIFVKIAGDAPAAIIANYRLLFAAVIILPFVLVNKQELRQLQVREWTMTILAGISLAIHFIVWFESLNYTSVASSVVLVTLQPIFAFIGTYLFFKERFSSGTIISMLITIFGSIIIAWGDFQLAGKALYGDILALIGALFITIYFLLGQRTRNKISMTAYTCIAYFSGSIVLVVYNVIAGNSFVAYSGDQWLIFVLIAIIPTILGLNLLNWALKWVSASVISMGIVFEPIGAAILAYFILGEQVSSSQWLGGMIIIFGLLLFIASTRRKRRMKVTIK</sequence>
<keyword evidence="6" id="KW-1185">Reference proteome</keyword>
<feature type="transmembrane region" description="Helical" evidence="3">
    <location>
        <begin position="181"/>
        <end position="201"/>
    </location>
</feature>
<dbReference type="PANTHER" id="PTHR22911">
    <property type="entry name" value="ACYL-MALONYL CONDENSING ENZYME-RELATED"/>
    <property type="match status" value="1"/>
</dbReference>
<evidence type="ECO:0000259" key="4">
    <source>
        <dbReference type="Pfam" id="PF00892"/>
    </source>
</evidence>
<proteinExistence type="inferred from homology"/>
<name>A0A7C8GU29_9BACI</name>
<protein>
    <submittedName>
        <fullName evidence="5">DMT family transporter</fullName>
    </submittedName>
</protein>
<keyword evidence="3" id="KW-0812">Transmembrane</keyword>
<dbReference type="Proteomes" id="UP000480246">
    <property type="component" value="Unassembled WGS sequence"/>
</dbReference>
<dbReference type="SUPFAM" id="SSF103481">
    <property type="entry name" value="Multidrug resistance efflux transporter EmrE"/>
    <property type="match status" value="2"/>
</dbReference>
<keyword evidence="3" id="KW-0472">Membrane</keyword>
<evidence type="ECO:0000313" key="5">
    <source>
        <dbReference type="EMBL" id="KAB8137962.1"/>
    </source>
</evidence>
<organism evidence="5 6">
    <name type="scientific">Gracilibacillus oryzae</name>
    <dbReference type="NCBI Taxonomy" id="1672701"/>
    <lineage>
        <taxon>Bacteria</taxon>
        <taxon>Bacillati</taxon>
        <taxon>Bacillota</taxon>
        <taxon>Bacilli</taxon>
        <taxon>Bacillales</taxon>
        <taxon>Bacillaceae</taxon>
        <taxon>Gracilibacillus</taxon>
    </lineage>
</organism>
<gene>
    <name evidence="5" type="ORF">F9U64_07025</name>
</gene>
<feature type="domain" description="EamA" evidence="4">
    <location>
        <begin position="9"/>
        <end position="139"/>
    </location>
</feature>
<feature type="transmembrane region" description="Helical" evidence="3">
    <location>
        <begin position="149"/>
        <end position="169"/>
    </location>
</feature>
<feature type="transmembrane region" description="Helical" evidence="3">
    <location>
        <begin position="242"/>
        <end position="262"/>
    </location>
</feature>
<dbReference type="RefSeq" id="WP_153402299.1">
    <property type="nucleotide sequence ID" value="NZ_ML762427.1"/>
</dbReference>
<dbReference type="Pfam" id="PF00892">
    <property type="entry name" value="EamA"/>
    <property type="match status" value="2"/>
</dbReference>
<evidence type="ECO:0000256" key="3">
    <source>
        <dbReference type="SAM" id="Phobius"/>
    </source>
</evidence>
<accession>A0A7C8GU29</accession>
<comment type="caution">
    <text evidence="5">The sequence shown here is derived from an EMBL/GenBank/DDBJ whole genome shotgun (WGS) entry which is preliminary data.</text>
</comment>
<reference evidence="5 6" key="1">
    <citation type="submission" date="2019-10" db="EMBL/GenBank/DDBJ databases">
        <title>Gracilibacillus sp. nov. isolated from rice seeds.</title>
        <authorList>
            <person name="He S."/>
        </authorList>
    </citation>
    <scope>NUCLEOTIDE SEQUENCE [LARGE SCALE GENOMIC DNA]</scope>
    <source>
        <strain evidence="5 6">TD8</strain>
    </source>
</reference>
<dbReference type="AlphaFoldDB" id="A0A7C8GU29"/>
<keyword evidence="3" id="KW-1133">Transmembrane helix</keyword>
<evidence type="ECO:0000256" key="2">
    <source>
        <dbReference type="ARBA" id="ARBA00007362"/>
    </source>
</evidence>
<dbReference type="OrthoDB" id="9790852at2"/>
<dbReference type="EMBL" id="WEID01000031">
    <property type="protein sequence ID" value="KAB8137962.1"/>
    <property type="molecule type" value="Genomic_DNA"/>
</dbReference>
<evidence type="ECO:0000313" key="6">
    <source>
        <dbReference type="Proteomes" id="UP000480246"/>
    </source>
</evidence>
<feature type="domain" description="EamA" evidence="4">
    <location>
        <begin position="151"/>
        <end position="285"/>
    </location>
</feature>
<evidence type="ECO:0000256" key="1">
    <source>
        <dbReference type="ARBA" id="ARBA00004127"/>
    </source>
</evidence>
<feature type="transmembrane region" description="Helical" evidence="3">
    <location>
        <begin position="123"/>
        <end position="143"/>
    </location>
</feature>
<dbReference type="GO" id="GO:0016020">
    <property type="term" value="C:membrane"/>
    <property type="evidence" value="ECO:0007669"/>
    <property type="project" value="InterPro"/>
</dbReference>
<dbReference type="PANTHER" id="PTHR22911:SF76">
    <property type="entry name" value="EAMA DOMAIN-CONTAINING PROTEIN"/>
    <property type="match status" value="1"/>
</dbReference>